<dbReference type="PROSITE" id="PS50096">
    <property type="entry name" value="IQ"/>
    <property type="match status" value="6"/>
</dbReference>
<reference evidence="3" key="2">
    <citation type="submission" date="2025-08" db="UniProtKB">
        <authorList>
            <consortium name="Ensembl"/>
        </authorList>
    </citation>
    <scope>IDENTIFICATION</scope>
    <source>
        <strain evidence="3">Isolate ISIS603380</strain>
    </source>
</reference>
<feature type="region of interest" description="Disordered" evidence="2">
    <location>
        <begin position="682"/>
        <end position="702"/>
    </location>
</feature>
<dbReference type="Gene3D" id="1.20.5.190">
    <property type="match status" value="3"/>
</dbReference>
<organism evidence="3 4">
    <name type="scientific">Loxodonta africana</name>
    <name type="common">African elephant</name>
    <dbReference type="NCBI Taxonomy" id="9785"/>
    <lineage>
        <taxon>Eukaryota</taxon>
        <taxon>Metazoa</taxon>
        <taxon>Chordata</taxon>
        <taxon>Craniata</taxon>
        <taxon>Vertebrata</taxon>
        <taxon>Euteleostomi</taxon>
        <taxon>Mammalia</taxon>
        <taxon>Eutheria</taxon>
        <taxon>Afrotheria</taxon>
        <taxon>Proboscidea</taxon>
        <taxon>Elephantidae</taxon>
        <taxon>Loxodonta</taxon>
    </lineage>
</organism>
<dbReference type="InterPro" id="IPR052318">
    <property type="entry name" value="CellDiv_DevSignal_Domain"/>
</dbReference>
<evidence type="ECO:0008006" key="5">
    <source>
        <dbReference type="Google" id="ProtNLM"/>
    </source>
</evidence>
<evidence type="ECO:0000313" key="4">
    <source>
        <dbReference type="Proteomes" id="UP000007646"/>
    </source>
</evidence>
<dbReference type="CDD" id="cd23767">
    <property type="entry name" value="IQCD"/>
    <property type="match status" value="5"/>
</dbReference>
<dbReference type="SUPFAM" id="SSF52540">
    <property type="entry name" value="P-loop containing nucleoside triphosphate hydrolases"/>
    <property type="match status" value="3"/>
</dbReference>
<keyword evidence="4" id="KW-1185">Reference proteome</keyword>
<protein>
    <recommendedName>
        <fullName evidence="5">IQ motif containing N</fullName>
    </recommendedName>
</protein>
<dbReference type="PANTHER" id="PTHR22590:SF2">
    <property type="entry name" value="IQ DOMAIN-CONTAINING PROTEIN N"/>
    <property type="match status" value="1"/>
</dbReference>
<evidence type="ECO:0000256" key="1">
    <source>
        <dbReference type="ARBA" id="ARBA00022737"/>
    </source>
</evidence>
<dbReference type="Pfam" id="PF00612">
    <property type="entry name" value="IQ"/>
    <property type="match status" value="5"/>
</dbReference>
<sequence length="780" mass="85468">ATPTGRVNPPRNQDNAASNTATAPRPDTTQQAELPPAPARPLSLEAEAQPSKPQHEATLSQQALEQQVAEEKLEPRRVPRLRTVVESQAFKNVLVDEMDMMMSRAATLIQASWRGHRLRQKLVSQMMAAKAIQEAWRRFNAKRILRSSKGPEKKVEEDKDIPYHPPQQVRFQQLLPEGQKPLPQGLPQPVMASKETQFPSVDSLVTCTPQQATQKLPEALGSLKPSIATSYVLGAPSVAFLPHQTIALRFPCPMHVDTKYQQPCLLTKTIRSSCLVHIEGETVKTPRSNSRHPPDSQRPNPRPRLTKTESQAQQVAQLTRTQIHTQTPTGMTKVQSQTRLVSGLNKTQFQAPVPPALTKGLSKTQLVTELAKETAKPLCPAHQAADLSKTESQPQLATAQSCQHLCTLGLLPHAKPDDRLTQLPAPSLALGKATQVPRLPGPDTQGMLVPLLAGHPSCNIESWGDGRAARAPSPTHSHPVLCPEEAGLTDTGVAGGQPWNAAGPGSMWQPARGMGSWDATATDSRRSGELLLSVHTVEELIIHAVVIIQAHVRGYLVRHMIKVWHRSATIIQALWRGHVVRKQLYRLHAAAQTIQAQWRGYHTRRDRCQQMLQPATWGMLGDWSRTSSGHRCFQSCQPRSCALCQTLCPGLGGPPSVVLLVGSSPRTCHMCGQTMPTRVVQGTGQGAGGQEGVPSQRGHGAQLAPCSPQLPHHHHKAATAIQSAWRGFLTRRHLRKQQVAAKRVQASWRGHFTRTCLTADALLGPRMAWDSPRHAQWPGV</sequence>
<dbReference type="GeneTree" id="ENSGT00940000156018"/>
<dbReference type="FunFam" id="1.20.5.190:FF:000021">
    <property type="entry name" value="IQ motif containing N"/>
    <property type="match status" value="1"/>
</dbReference>
<feature type="region of interest" description="Disordered" evidence="2">
    <location>
        <begin position="1"/>
        <end position="71"/>
    </location>
</feature>
<evidence type="ECO:0000313" key="3">
    <source>
        <dbReference type="Ensembl" id="ENSLAFP00000028559.1"/>
    </source>
</evidence>
<accession>G3UL50</accession>
<dbReference type="AlphaFoldDB" id="G3UL50"/>
<reference evidence="3 4" key="1">
    <citation type="submission" date="2009-06" db="EMBL/GenBank/DDBJ databases">
        <title>The Genome Sequence of Loxodonta africana (African elephant).</title>
        <authorList>
            <person name="Di Palma F."/>
            <person name="Heiman D."/>
            <person name="Young S."/>
            <person name="Johnson J."/>
            <person name="Lander E.S."/>
            <person name="Lindblad-Toh K."/>
        </authorList>
    </citation>
    <scope>NUCLEOTIDE SEQUENCE [LARGE SCALE GENOMIC DNA]</scope>
    <source>
        <strain evidence="3 4">Isolate ISIS603380</strain>
    </source>
</reference>
<proteinExistence type="predicted"/>
<evidence type="ECO:0000256" key="2">
    <source>
        <dbReference type="SAM" id="MobiDB-lite"/>
    </source>
</evidence>
<dbReference type="InterPro" id="IPR000048">
    <property type="entry name" value="IQ_motif_EF-hand-BS"/>
</dbReference>
<feature type="compositionally biased region" description="Polar residues" evidence="2">
    <location>
        <begin position="1"/>
        <end position="32"/>
    </location>
</feature>
<dbReference type="InterPro" id="IPR027417">
    <property type="entry name" value="P-loop_NTPase"/>
</dbReference>
<name>G3UL50_LOXAF</name>
<dbReference type="Ensembl" id="ENSLAFT00000037250.1">
    <property type="protein sequence ID" value="ENSLAFP00000028559.1"/>
    <property type="gene ID" value="ENSLAFG00000021534.2"/>
</dbReference>
<dbReference type="PANTHER" id="PTHR22590">
    <property type="entry name" value="MYOSIN MOTOR DOMAIN-CONTAINING PROTEIN"/>
    <property type="match status" value="1"/>
</dbReference>
<keyword evidence="1" id="KW-0677">Repeat</keyword>
<reference evidence="3" key="3">
    <citation type="submission" date="2025-09" db="UniProtKB">
        <authorList>
            <consortium name="Ensembl"/>
        </authorList>
    </citation>
    <scope>IDENTIFICATION</scope>
    <source>
        <strain evidence="3">Isolate ISIS603380</strain>
    </source>
</reference>
<dbReference type="SMART" id="SM00015">
    <property type="entry name" value="IQ"/>
    <property type="match status" value="6"/>
</dbReference>
<dbReference type="HOGENOM" id="CLU_020106_0_0_1"/>
<feature type="region of interest" description="Disordered" evidence="2">
    <location>
        <begin position="281"/>
        <end position="309"/>
    </location>
</feature>
<dbReference type="Proteomes" id="UP000007646">
    <property type="component" value="Unassembled WGS sequence"/>
</dbReference>